<dbReference type="PATRIC" id="fig|544718.51.peg.1352"/>
<sequence>MKSTKWIKIFFGLSLIGALLVGGVNYIVDPLWMFSHSNKFNKKQEGFDERQQRTNYIYFNSKGKFDGILLGSSRATFVNQNDFVNMNIFNYSSSSMQPFEYKGYIDFAKKVKGKDLKYIIIGSDFFGTNTPKDIKFENPEFYIGNTLNFAYKSIFSLDAISKSIKNIKFSLIGTSIYYDRENIKYQDKVTEKERNIRYIVNIKRHTLDLSYPKYKYNNEYINILKTIKNEN</sequence>
<keyword evidence="1" id="KW-1133">Transmembrane helix</keyword>
<proteinExistence type="predicted"/>
<gene>
    <name evidence="2" type="ORF">AAX29_01379</name>
</gene>
<dbReference type="EMBL" id="LCUJ01000004">
    <property type="protein sequence ID" value="OCL98869.1"/>
    <property type="molecule type" value="Genomic_DNA"/>
</dbReference>
<protein>
    <submittedName>
        <fullName evidence="2">Uncharacterized protein</fullName>
    </submittedName>
</protein>
<dbReference type="OrthoDB" id="5344481at2"/>
<dbReference type="Proteomes" id="UP000093281">
    <property type="component" value="Unassembled WGS sequence"/>
</dbReference>
<dbReference type="RefSeq" id="WP_083196683.1">
    <property type="nucleotide sequence ID" value="NZ_LCUJ01000004.1"/>
</dbReference>
<comment type="caution">
    <text evidence="2">The sequence shown here is derived from an EMBL/GenBank/DDBJ whole genome shotgun (WGS) entry which is preliminary data.</text>
</comment>
<name>A0A1C0B6D4_9BACT</name>
<keyword evidence="1" id="KW-0812">Transmembrane</keyword>
<accession>A0A1C0B6D4</accession>
<evidence type="ECO:0000256" key="1">
    <source>
        <dbReference type="SAM" id="Phobius"/>
    </source>
</evidence>
<evidence type="ECO:0000313" key="2">
    <source>
        <dbReference type="EMBL" id="OCL98869.1"/>
    </source>
</evidence>
<evidence type="ECO:0000313" key="3">
    <source>
        <dbReference type="Proteomes" id="UP000093281"/>
    </source>
</evidence>
<organism evidence="2 3">
    <name type="scientific">Aliarcobacter thereius</name>
    <dbReference type="NCBI Taxonomy" id="544718"/>
    <lineage>
        <taxon>Bacteria</taxon>
        <taxon>Pseudomonadati</taxon>
        <taxon>Campylobacterota</taxon>
        <taxon>Epsilonproteobacteria</taxon>
        <taxon>Campylobacterales</taxon>
        <taxon>Arcobacteraceae</taxon>
        <taxon>Aliarcobacter</taxon>
    </lineage>
</organism>
<reference evidence="3" key="1">
    <citation type="submission" date="2015-05" db="EMBL/GenBank/DDBJ databases">
        <authorList>
            <person name="Rovetto F."/>
            <person name="Cocolin L."/>
            <person name="Illeghems K."/>
            <person name="Van Nieuwerburgh F."/>
            <person name="Houf K."/>
        </authorList>
    </citation>
    <scope>NUCLEOTIDE SEQUENCE [LARGE SCALE GENOMIC DNA]</scope>
    <source>
        <strain evidence="3">DU22</strain>
    </source>
</reference>
<feature type="transmembrane region" description="Helical" evidence="1">
    <location>
        <begin position="6"/>
        <end position="28"/>
    </location>
</feature>
<keyword evidence="1" id="KW-0472">Membrane</keyword>
<dbReference type="AlphaFoldDB" id="A0A1C0B6D4"/>